<protein>
    <submittedName>
        <fullName evidence="1">Uncharacterized protein</fullName>
    </submittedName>
</protein>
<proteinExistence type="predicted"/>
<evidence type="ECO:0000313" key="2">
    <source>
        <dbReference type="Proteomes" id="UP001498476"/>
    </source>
</evidence>
<name>A0ABR1GLL7_9HYPO</name>
<dbReference type="EMBL" id="JAZAVJ010000283">
    <property type="protein sequence ID" value="KAK7402777.1"/>
    <property type="molecule type" value="Genomic_DNA"/>
</dbReference>
<keyword evidence="2" id="KW-1185">Reference proteome</keyword>
<evidence type="ECO:0000313" key="1">
    <source>
        <dbReference type="EMBL" id="KAK7402777.1"/>
    </source>
</evidence>
<sequence>MCHVTEYRKRCEDCRRVEPTHASTTDPCHAVRNRRKCKGKSFGFKYEKKVCIDCHQERCFQGRTYYTV</sequence>
<reference evidence="1 2" key="1">
    <citation type="journal article" date="2025" name="Microbiol. Resour. Announc.">
        <title>Draft genome sequences for Neonectria magnoliae and Neonectria punicea, canker pathogens of Liriodendron tulipifera and Acer saccharum in West Virginia.</title>
        <authorList>
            <person name="Petronek H.M."/>
            <person name="Kasson M.T."/>
            <person name="Metheny A.M."/>
            <person name="Stauder C.M."/>
            <person name="Lovett B."/>
            <person name="Lynch S.C."/>
            <person name="Garnas J.R."/>
            <person name="Kasson L.R."/>
            <person name="Stajich J.E."/>
        </authorList>
    </citation>
    <scope>NUCLEOTIDE SEQUENCE [LARGE SCALE GENOMIC DNA]</scope>
    <source>
        <strain evidence="1 2">NRRL 64653</strain>
    </source>
</reference>
<accession>A0ABR1GLL7</accession>
<gene>
    <name evidence="1" type="ORF">QQX98_011486</name>
</gene>
<dbReference type="Proteomes" id="UP001498476">
    <property type="component" value="Unassembled WGS sequence"/>
</dbReference>
<comment type="caution">
    <text evidence="1">The sequence shown here is derived from an EMBL/GenBank/DDBJ whole genome shotgun (WGS) entry which is preliminary data.</text>
</comment>
<organism evidence="1 2">
    <name type="scientific">Neonectria punicea</name>
    <dbReference type="NCBI Taxonomy" id="979145"/>
    <lineage>
        <taxon>Eukaryota</taxon>
        <taxon>Fungi</taxon>
        <taxon>Dikarya</taxon>
        <taxon>Ascomycota</taxon>
        <taxon>Pezizomycotina</taxon>
        <taxon>Sordariomycetes</taxon>
        <taxon>Hypocreomycetidae</taxon>
        <taxon>Hypocreales</taxon>
        <taxon>Nectriaceae</taxon>
        <taxon>Neonectria</taxon>
    </lineage>
</organism>